<name>A0A7G8T9Y2_9FIRM</name>
<dbReference type="KEGG" id="cfem:HCR03_17505"/>
<proteinExistence type="predicted"/>
<evidence type="ECO:0000313" key="1">
    <source>
        <dbReference type="EMBL" id="QNK40423.1"/>
    </source>
</evidence>
<dbReference type="EMBL" id="CP060286">
    <property type="protein sequence ID" value="QNK40423.1"/>
    <property type="molecule type" value="Genomic_DNA"/>
</dbReference>
<dbReference type="Proteomes" id="UP000515909">
    <property type="component" value="Chromosome"/>
</dbReference>
<gene>
    <name evidence="1" type="ORF">HCR03_17505</name>
</gene>
<accession>A0A7G8T9Y2</accession>
<reference evidence="1 2" key="1">
    <citation type="submission" date="2020-08" db="EMBL/GenBank/DDBJ databases">
        <title>The isolate Caproiciproducens sp. 7D4C2 produces n-caproate at mildly acidic conditions from hexoses: genome and rBOX comparison with related strains and chain-elongating bacteria.</title>
        <authorList>
            <person name="Esquivel-Elizondo S."/>
            <person name="Bagci C."/>
            <person name="Temovska M."/>
            <person name="Jeon B.S."/>
            <person name="Bessarab I."/>
            <person name="Williams R.B.H."/>
            <person name="Huson D.H."/>
            <person name="Angenent L.T."/>
        </authorList>
    </citation>
    <scope>NUCLEOTIDE SEQUENCE [LARGE SCALE GENOMIC DNA]</scope>
    <source>
        <strain evidence="1 2">7D4C2</strain>
    </source>
</reference>
<dbReference type="AlphaFoldDB" id="A0A7G8T9Y2"/>
<dbReference type="CDD" id="cd11586">
    <property type="entry name" value="VbhA_like"/>
    <property type="match status" value="1"/>
</dbReference>
<organism evidence="1 2">
    <name type="scientific">Caproicibacter fermentans</name>
    <dbReference type="NCBI Taxonomy" id="2576756"/>
    <lineage>
        <taxon>Bacteria</taxon>
        <taxon>Bacillati</taxon>
        <taxon>Bacillota</taxon>
        <taxon>Clostridia</taxon>
        <taxon>Eubacteriales</taxon>
        <taxon>Acutalibacteraceae</taxon>
        <taxon>Caproicibacter</taxon>
    </lineage>
</organism>
<evidence type="ECO:0000313" key="2">
    <source>
        <dbReference type="Proteomes" id="UP000515909"/>
    </source>
</evidence>
<dbReference type="InterPro" id="IPR033788">
    <property type="entry name" value="VbhA-like"/>
</dbReference>
<protein>
    <submittedName>
        <fullName evidence="1">Antitoxin VbhA family protein</fullName>
    </submittedName>
</protein>
<dbReference type="RefSeq" id="WP_175391647.1">
    <property type="nucleotide sequence ID" value="NZ_CP060286.1"/>
</dbReference>
<sequence length="57" mass="6589">MDRVEKLIGEINGTMAIEGMPLTEQDKARLRECITGKTSYDEMVKRLVKKHTVRPDR</sequence>